<proteinExistence type="predicted"/>
<dbReference type="InterPro" id="IPR007138">
    <property type="entry name" value="ABM_dom"/>
</dbReference>
<dbReference type="KEGG" id="llu:AKJ09_05017"/>
<dbReference type="AlphaFoldDB" id="A0A0K1PXU9"/>
<dbReference type="Proteomes" id="UP000064967">
    <property type="component" value="Chromosome"/>
</dbReference>
<organism evidence="2 3">
    <name type="scientific">Labilithrix luteola</name>
    <dbReference type="NCBI Taxonomy" id="1391654"/>
    <lineage>
        <taxon>Bacteria</taxon>
        <taxon>Pseudomonadati</taxon>
        <taxon>Myxococcota</taxon>
        <taxon>Polyangia</taxon>
        <taxon>Polyangiales</taxon>
        <taxon>Labilitrichaceae</taxon>
        <taxon>Labilithrix</taxon>
    </lineage>
</organism>
<evidence type="ECO:0000313" key="3">
    <source>
        <dbReference type="Proteomes" id="UP000064967"/>
    </source>
</evidence>
<accession>A0A0K1PXU9</accession>
<sequence>MPRSTKTHSQALTIDWQSNPNTEVRIDSFSVPAESRAEFEVKLHENIALLQKQPGFQGHAVFEKTSGPTTFNIVTVAVWQSPEAMKNAGEKVREHYRSTGFDMQATIARWGVSASVGSYHAPPSLQ</sequence>
<feature type="domain" description="ABM" evidence="1">
    <location>
        <begin position="28"/>
        <end position="87"/>
    </location>
</feature>
<dbReference type="Pfam" id="PF03992">
    <property type="entry name" value="ABM"/>
    <property type="match status" value="1"/>
</dbReference>
<protein>
    <recommendedName>
        <fullName evidence="1">ABM domain-containing protein</fullName>
    </recommendedName>
</protein>
<dbReference type="Gene3D" id="3.30.70.100">
    <property type="match status" value="1"/>
</dbReference>
<name>A0A0K1PXU9_9BACT</name>
<gene>
    <name evidence="2" type="ORF">AKJ09_05017</name>
</gene>
<dbReference type="InterPro" id="IPR011008">
    <property type="entry name" value="Dimeric_a/b-barrel"/>
</dbReference>
<evidence type="ECO:0000313" key="2">
    <source>
        <dbReference type="EMBL" id="AKU98353.1"/>
    </source>
</evidence>
<reference evidence="2 3" key="1">
    <citation type="submission" date="2015-08" db="EMBL/GenBank/DDBJ databases">
        <authorList>
            <person name="Babu N.S."/>
            <person name="Beckwith C.J."/>
            <person name="Beseler K.G."/>
            <person name="Brison A."/>
            <person name="Carone J.V."/>
            <person name="Caskin T.P."/>
            <person name="Diamond M."/>
            <person name="Durham M.E."/>
            <person name="Foxe J.M."/>
            <person name="Go M."/>
            <person name="Henderson B.A."/>
            <person name="Jones I.B."/>
            <person name="McGettigan J.A."/>
            <person name="Micheletti S.J."/>
            <person name="Nasrallah M.E."/>
            <person name="Ortiz D."/>
            <person name="Piller C.R."/>
            <person name="Privatt S.R."/>
            <person name="Schneider S.L."/>
            <person name="Sharp S."/>
            <person name="Smith T.C."/>
            <person name="Stanton J.D."/>
            <person name="Ullery H.E."/>
            <person name="Wilson R.J."/>
            <person name="Serrano M.G."/>
            <person name="Buck G."/>
            <person name="Lee V."/>
            <person name="Wang Y."/>
            <person name="Carvalho R."/>
            <person name="Voegtly L."/>
            <person name="Shi R."/>
            <person name="Duckworth R."/>
            <person name="Johnson A."/>
            <person name="Loviza R."/>
            <person name="Walstead R."/>
            <person name="Shah Z."/>
            <person name="Kiflezghi M."/>
            <person name="Wade K."/>
            <person name="Ball S.L."/>
            <person name="Bradley K.W."/>
            <person name="Asai D.J."/>
            <person name="Bowman C.A."/>
            <person name="Russell D.A."/>
            <person name="Pope W.H."/>
            <person name="Jacobs-Sera D."/>
            <person name="Hendrix R.W."/>
            <person name="Hatfull G.F."/>
        </authorList>
    </citation>
    <scope>NUCLEOTIDE SEQUENCE [LARGE SCALE GENOMIC DNA]</scope>
    <source>
        <strain evidence="2 3">DSM 27648</strain>
    </source>
</reference>
<dbReference type="EMBL" id="CP012333">
    <property type="protein sequence ID" value="AKU98353.1"/>
    <property type="molecule type" value="Genomic_DNA"/>
</dbReference>
<evidence type="ECO:0000259" key="1">
    <source>
        <dbReference type="Pfam" id="PF03992"/>
    </source>
</evidence>
<dbReference type="SUPFAM" id="SSF54909">
    <property type="entry name" value="Dimeric alpha+beta barrel"/>
    <property type="match status" value="1"/>
</dbReference>
<dbReference type="STRING" id="1391654.AKJ09_05017"/>
<keyword evidence="3" id="KW-1185">Reference proteome</keyword>